<feature type="transmembrane region" description="Helical" evidence="8">
    <location>
        <begin position="105"/>
        <end position="122"/>
    </location>
</feature>
<dbReference type="InterPro" id="IPR006741">
    <property type="entry name" value="AgrB"/>
</dbReference>
<evidence type="ECO:0000256" key="8">
    <source>
        <dbReference type="SAM" id="Phobius"/>
    </source>
</evidence>
<keyword evidence="4 8" id="KW-0812">Transmembrane</keyword>
<evidence type="ECO:0000256" key="2">
    <source>
        <dbReference type="ARBA" id="ARBA00022654"/>
    </source>
</evidence>
<dbReference type="Pfam" id="PF04647">
    <property type="entry name" value="AgrB"/>
    <property type="match status" value="1"/>
</dbReference>
<evidence type="ECO:0000256" key="4">
    <source>
        <dbReference type="ARBA" id="ARBA00022692"/>
    </source>
</evidence>
<keyword evidence="1" id="KW-1003">Cell membrane</keyword>
<keyword evidence="6 8" id="KW-1133">Transmembrane helix</keyword>
<reference evidence="9" key="1">
    <citation type="submission" date="2022-11" db="EMBL/GenBank/DDBJ databases">
        <title>Lacrimispora xylanolytica sy1, complete genome.</title>
        <authorList>
            <person name="Choi S."/>
        </authorList>
    </citation>
    <scope>NUCLEOTIDE SEQUENCE</scope>
    <source>
        <strain evidence="9">Sy1</strain>
    </source>
</reference>
<evidence type="ECO:0000256" key="6">
    <source>
        <dbReference type="ARBA" id="ARBA00022989"/>
    </source>
</evidence>
<name>A0ABY7A813_9FIRM</name>
<evidence type="ECO:0000313" key="10">
    <source>
        <dbReference type="Proteomes" id="UP001163115"/>
    </source>
</evidence>
<feature type="transmembrane region" description="Helical" evidence="8">
    <location>
        <begin position="166"/>
        <end position="184"/>
    </location>
</feature>
<feature type="transmembrane region" description="Helical" evidence="8">
    <location>
        <begin position="79"/>
        <end position="99"/>
    </location>
</feature>
<sequence length="194" mass="22131">MVEKIAIRIVGRLKEECLINATDEEYYEYAVITIIERYITVITLLLLGMAYGQILPTVCFLCFFLSLRKRTGGYHADKFWKCYLGTAVTFIAVIEITKMLSEKPIIMYGLLLCSVILIEVIGTVNHPNMDMDVHELQESKKAARLVVLLEAMVIVSFIFLRIESVYIGYMSIAIILCAFLLCLAKMIKQEVRTI</sequence>
<feature type="transmembrane region" description="Helical" evidence="8">
    <location>
        <begin position="38"/>
        <end position="67"/>
    </location>
</feature>
<keyword evidence="2" id="KW-0673">Quorum sensing</keyword>
<keyword evidence="10" id="KW-1185">Reference proteome</keyword>
<evidence type="ECO:0000256" key="5">
    <source>
        <dbReference type="ARBA" id="ARBA00022801"/>
    </source>
</evidence>
<dbReference type="RefSeq" id="WP_024838393.1">
    <property type="nucleotide sequence ID" value="NZ_CP113524.1"/>
</dbReference>
<evidence type="ECO:0000313" key="9">
    <source>
        <dbReference type="EMBL" id="WAJ22800.1"/>
    </source>
</evidence>
<dbReference type="Proteomes" id="UP001163115">
    <property type="component" value="Chromosome"/>
</dbReference>
<dbReference type="EMBL" id="CP113524">
    <property type="protein sequence ID" value="WAJ22800.1"/>
    <property type="molecule type" value="Genomic_DNA"/>
</dbReference>
<organism evidence="9 10">
    <name type="scientific">Lacrimispora xylanolytica</name>
    <dbReference type="NCBI Taxonomy" id="29375"/>
    <lineage>
        <taxon>Bacteria</taxon>
        <taxon>Bacillati</taxon>
        <taxon>Bacillota</taxon>
        <taxon>Clostridia</taxon>
        <taxon>Lachnospirales</taxon>
        <taxon>Lachnospiraceae</taxon>
        <taxon>Lacrimispora</taxon>
    </lineage>
</organism>
<keyword evidence="5" id="KW-0378">Hydrolase</keyword>
<feature type="transmembrane region" description="Helical" evidence="8">
    <location>
        <begin position="142"/>
        <end position="160"/>
    </location>
</feature>
<protein>
    <submittedName>
        <fullName evidence="9">Accessory gene regulator B family protein</fullName>
    </submittedName>
</protein>
<gene>
    <name evidence="9" type="ORF">OW255_14650</name>
</gene>
<keyword evidence="3" id="KW-0645">Protease</keyword>
<accession>A0ABY7A813</accession>
<evidence type="ECO:0000256" key="3">
    <source>
        <dbReference type="ARBA" id="ARBA00022670"/>
    </source>
</evidence>
<evidence type="ECO:0000256" key="7">
    <source>
        <dbReference type="ARBA" id="ARBA00023136"/>
    </source>
</evidence>
<keyword evidence="7 8" id="KW-0472">Membrane</keyword>
<proteinExistence type="predicted"/>
<evidence type="ECO:0000256" key="1">
    <source>
        <dbReference type="ARBA" id="ARBA00022475"/>
    </source>
</evidence>